<dbReference type="PANTHER" id="PTHR33116:SF70">
    <property type="entry name" value="NON-LTR RETROELEMENT REVERSE TRANSCRIPTASE-LIKE PROTEIN"/>
    <property type="match status" value="1"/>
</dbReference>
<dbReference type="SUPFAM" id="SSF56672">
    <property type="entry name" value="DNA/RNA polymerases"/>
    <property type="match status" value="1"/>
</dbReference>
<dbReference type="CDD" id="cd01650">
    <property type="entry name" value="RT_nLTR_like"/>
    <property type="match status" value="1"/>
</dbReference>
<name>A0A6D2J5A7_9BRAS</name>
<gene>
    <name evidence="3" type="ORF">MERR_LOCUS23364</name>
</gene>
<feature type="domain" description="Reverse transcriptase" evidence="2">
    <location>
        <begin position="252"/>
        <end position="533"/>
    </location>
</feature>
<sequence length="756" mass="87136">MHLQLTPTLSGNVKRRPFRFEAAWLSHESFKDLISASWDKNIDTRQALRKLESVLRKWNREVFGDVQRRKEAILKRIQEVQEELEHHQPDVLLRREDELVKELDAVLEQEEMIWFQKSREKWMAHGDRNTTFFHTSTIVRRRRNRIEMLKNEEGVWLSDALELKRLAIEYFQRLYSLHDVDLVVDTLTNEGFVDLTSEDLQGVETRFSEEEVVRAVRSMGRFKAPGPDGYQPVFYQQCWDEVGESVVRFVMEFFRSGELPPDTNDAIVVLIPKVESPEKIQQFRPISLCNVLFKIITKTMVGRMKRVMTKLIGPAQSSFIPGRLSTDNVVIVQEAVHSMRRKKGKKGWMLLKLDLEKAYDQIRWDFLEGTIRAAGLSEKWVKWIMQCVAGPSMSLLWNGEKTESFKPLRGLRQGDPLSPYLFVLCMERLCHLIEQAMDTKQWKPISLSRGGPKLTHICFADDLILFAEASVQQIRVIRRVLERFCQASGQKVSLEKSKIFFSDNVSRELSEVISLESCIQATRELGKYLGMPILQKRINKETFGPVLERVSSKLAGWKSRMLSTAGRITLTKAVLSSVPIHTMGEIKMPESTVKSLDRVSRDFVWGSTPEKRKQHLVSWDKVCLPRSEGGLGIRKSGIMNVALVAKVGWRVLHDKTSLWAQVLRSKYKIGDLQNRNWLRVKGTWSSTWRSIALGIREVICPAHGWVIGNGRNINFWTDRWLMGKSLIDTVSTRVPESALALKVGDLWVNGSGWDFN</sequence>
<dbReference type="PROSITE" id="PS50878">
    <property type="entry name" value="RT_POL"/>
    <property type="match status" value="1"/>
</dbReference>
<dbReference type="Pfam" id="PF00078">
    <property type="entry name" value="RVT_1"/>
    <property type="match status" value="1"/>
</dbReference>
<evidence type="ECO:0000256" key="1">
    <source>
        <dbReference type="SAM" id="Coils"/>
    </source>
</evidence>
<proteinExistence type="predicted"/>
<evidence type="ECO:0000313" key="4">
    <source>
        <dbReference type="Proteomes" id="UP000467841"/>
    </source>
</evidence>
<keyword evidence="4" id="KW-1185">Reference proteome</keyword>
<keyword evidence="1" id="KW-0175">Coiled coil</keyword>
<dbReference type="PANTHER" id="PTHR33116">
    <property type="entry name" value="REVERSE TRANSCRIPTASE ZINC-BINDING DOMAIN-CONTAINING PROTEIN-RELATED-RELATED"/>
    <property type="match status" value="1"/>
</dbReference>
<feature type="coiled-coil region" evidence="1">
    <location>
        <begin position="41"/>
        <end position="83"/>
    </location>
</feature>
<dbReference type="InterPro" id="IPR000477">
    <property type="entry name" value="RT_dom"/>
</dbReference>
<evidence type="ECO:0000259" key="2">
    <source>
        <dbReference type="PROSITE" id="PS50878"/>
    </source>
</evidence>
<reference evidence="3" key="1">
    <citation type="submission" date="2020-01" db="EMBL/GenBank/DDBJ databases">
        <authorList>
            <person name="Mishra B."/>
        </authorList>
    </citation>
    <scope>NUCLEOTIDE SEQUENCE [LARGE SCALE GENOMIC DNA]</scope>
</reference>
<organism evidence="3 4">
    <name type="scientific">Microthlaspi erraticum</name>
    <dbReference type="NCBI Taxonomy" id="1685480"/>
    <lineage>
        <taxon>Eukaryota</taxon>
        <taxon>Viridiplantae</taxon>
        <taxon>Streptophyta</taxon>
        <taxon>Embryophyta</taxon>
        <taxon>Tracheophyta</taxon>
        <taxon>Spermatophyta</taxon>
        <taxon>Magnoliopsida</taxon>
        <taxon>eudicotyledons</taxon>
        <taxon>Gunneridae</taxon>
        <taxon>Pentapetalae</taxon>
        <taxon>rosids</taxon>
        <taxon>malvids</taxon>
        <taxon>Brassicales</taxon>
        <taxon>Brassicaceae</taxon>
        <taxon>Coluteocarpeae</taxon>
        <taxon>Microthlaspi</taxon>
    </lineage>
</organism>
<evidence type="ECO:0000313" key="3">
    <source>
        <dbReference type="EMBL" id="CAA7036129.1"/>
    </source>
</evidence>
<comment type="caution">
    <text evidence="3">The sequence shown here is derived from an EMBL/GenBank/DDBJ whole genome shotgun (WGS) entry which is preliminary data.</text>
</comment>
<dbReference type="AlphaFoldDB" id="A0A6D2J5A7"/>
<dbReference type="Proteomes" id="UP000467841">
    <property type="component" value="Unassembled WGS sequence"/>
</dbReference>
<accession>A0A6D2J5A7</accession>
<dbReference type="InterPro" id="IPR043502">
    <property type="entry name" value="DNA/RNA_pol_sf"/>
</dbReference>
<dbReference type="EMBL" id="CACVBM020001163">
    <property type="protein sequence ID" value="CAA7036129.1"/>
    <property type="molecule type" value="Genomic_DNA"/>
</dbReference>
<protein>
    <recommendedName>
        <fullName evidence="2">Reverse transcriptase domain-containing protein</fullName>
    </recommendedName>
</protein>
<dbReference type="OrthoDB" id="1100040at2759"/>